<dbReference type="EMBL" id="LT629774">
    <property type="protein sequence ID" value="SDS97124.1"/>
    <property type="molecule type" value="Genomic_DNA"/>
</dbReference>
<name>A0A1H1WJB1_9FLAO</name>
<dbReference type="STRING" id="1249933.SAMN04489797_2896"/>
<accession>A0A1H1WJB1</accession>
<proteinExistence type="predicted"/>
<dbReference type="Proteomes" id="UP000198963">
    <property type="component" value="Chromosome I"/>
</dbReference>
<organism evidence="1 2">
    <name type="scientific">Winogradskyella sediminis</name>
    <dbReference type="NCBI Taxonomy" id="1382466"/>
    <lineage>
        <taxon>Bacteria</taxon>
        <taxon>Pseudomonadati</taxon>
        <taxon>Bacteroidota</taxon>
        <taxon>Flavobacteriia</taxon>
        <taxon>Flavobacteriales</taxon>
        <taxon>Flavobacteriaceae</taxon>
        <taxon>Winogradskyella</taxon>
    </lineage>
</organism>
<protein>
    <recommendedName>
        <fullName evidence="3">Hydrolase</fullName>
    </recommendedName>
</protein>
<evidence type="ECO:0000313" key="2">
    <source>
        <dbReference type="Proteomes" id="UP000198963"/>
    </source>
</evidence>
<reference evidence="1 2" key="1">
    <citation type="submission" date="2016-10" db="EMBL/GenBank/DDBJ databases">
        <authorList>
            <person name="Varghese N."/>
            <person name="Submissions S."/>
        </authorList>
    </citation>
    <scope>NUCLEOTIDE SEQUENCE [LARGE SCALE GENOMIC DNA]</scope>
    <source>
        <strain evidence="1 2">RHA_55</strain>
    </source>
</reference>
<evidence type="ECO:0000313" key="1">
    <source>
        <dbReference type="EMBL" id="SDS97124.1"/>
    </source>
</evidence>
<dbReference type="RefSeq" id="WP_092447354.1">
    <property type="nucleotide sequence ID" value="NZ_JBLXAG010000006.1"/>
</dbReference>
<sequence length="168" mass="19673">MKNKILTYLFIFAVLLLIFQYVNSKNIIDKYDADIVKVKAKVSEHEATIKQLEEQNFELSYFSIDRNEDAYSYFEALGYNTEELIPAIIEGLYDMNDYEGDEHPIVPYVSTTDSKMLINNVRVMNHKWIVANFTDGALWGEVFLTYSIDENSNLSYKLVEYFLYPKLN</sequence>
<keyword evidence="2" id="KW-1185">Reference proteome</keyword>
<evidence type="ECO:0008006" key="3">
    <source>
        <dbReference type="Google" id="ProtNLM"/>
    </source>
</evidence>
<gene>
    <name evidence="1" type="ORF">SAMN04489797_2896</name>
</gene>
<dbReference type="AlphaFoldDB" id="A0A1H1WJB1"/>